<dbReference type="PANTHER" id="PTHR13580:SF10">
    <property type="entry name" value="CYSTEINE_SERINE-RICH NUCLEAR PROTEIN 1"/>
    <property type="match status" value="1"/>
</dbReference>
<keyword evidence="6" id="KW-0010">Activator</keyword>
<reference evidence="11" key="2">
    <citation type="submission" date="2013-08" db="UniProtKB">
        <authorList>
            <consortium name="Ensembl"/>
        </authorList>
    </citation>
    <scope>IDENTIFICATION</scope>
    <source>
        <strain evidence="11">Tuebingen</strain>
    </source>
</reference>
<dbReference type="GO" id="GO:0043565">
    <property type="term" value="F:sequence-specific DNA binding"/>
    <property type="evidence" value="ECO:0000318"/>
    <property type="project" value="GO_Central"/>
</dbReference>
<reference evidence="13" key="3">
    <citation type="submission" date="2025-04" db="UniProtKB">
        <authorList>
            <consortium name="RefSeq"/>
        </authorList>
    </citation>
    <scope>IDENTIFICATION</scope>
    <source>
        <strain evidence="13">Tuebingen</strain>
    </source>
</reference>
<dbReference type="InterPro" id="IPR023260">
    <property type="entry name" value="Cys/Ser-rich_nuc_prot"/>
</dbReference>
<dbReference type="GeneTree" id="ENSGT00950000183072"/>
<dbReference type="PhylomeDB" id="B0S776"/>
<dbReference type="Bgee" id="ENSDARG00000031426">
    <property type="expression patterns" value="Expressed in pharyngeal gill and 26 other cell types or tissues"/>
</dbReference>
<proteinExistence type="inferred from homology"/>
<dbReference type="PRINTS" id="PR02031">
    <property type="entry name" value="CYSSERRICHNP"/>
</dbReference>
<evidence type="ECO:0000259" key="10">
    <source>
        <dbReference type="Pfam" id="PF16019"/>
    </source>
</evidence>
<feature type="domain" description="Cysteine/serine-rich nuclear protein N-terminal" evidence="10">
    <location>
        <begin position="90"/>
        <end position="308"/>
    </location>
</feature>
<feature type="compositionally biased region" description="Low complexity" evidence="9">
    <location>
        <begin position="341"/>
        <end position="361"/>
    </location>
</feature>
<feature type="region of interest" description="Disordered" evidence="9">
    <location>
        <begin position="306"/>
        <end position="368"/>
    </location>
</feature>
<dbReference type="EMBL" id="BX649335">
    <property type="status" value="NOT_ANNOTATED_CDS"/>
    <property type="molecule type" value="Genomic_DNA"/>
</dbReference>
<accession>B0S776</accession>
<evidence type="ECO:0000256" key="8">
    <source>
        <dbReference type="ARBA" id="ARBA00023242"/>
    </source>
</evidence>
<dbReference type="STRING" id="7955.ENSDARP00000041876"/>
<dbReference type="InterPro" id="IPR031972">
    <property type="entry name" value="CSRNP_N"/>
</dbReference>
<feature type="compositionally biased region" description="Low complexity" evidence="9">
    <location>
        <begin position="38"/>
        <end position="47"/>
    </location>
</feature>
<dbReference type="PaxDb" id="7955-ENSDARP00000041876"/>
<dbReference type="GO" id="GO:0005634">
    <property type="term" value="C:nucleus"/>
    <property type="evidence" value="ECO:0000318"/>
    <property type="project" value="GO_Central"/>
</dbReference>
<dbReference type="HOGENOM" id="CLU_034103_2_2_1"/>
<evidence type="ECO:0000256" key="1">
    <source>
        <dbReference type="ARBA" id="ARBA00004123"/>
    </source>
</evidence>
<accession>A0A8N7TEV8</accession>
<dbReference type="ZFIN" id="ZDB-GENE-070912-475">
    <property type="gene designation" value="csrnp1a"/>
</dbReference>
<evidence type="ECO:0000256" key="4">
    <source>
        <dbReference type="ARBA" id="ARBA00023015"/>
    </source>
</evidence>
<dbReference type="GO" id="GO:0000981">
    <property type="term" value="F:DNA-binding transcription factor activity, RNA polymerase II-specific"/>
    <property type="evidence" value="ECO:0000318"/>
    <property type="project" value="GO_Central"/>
</dbReference>
<sequence>MVVSSTHEIQIHNCWITMTTSQRGGLKRKYGFPDEDAVYSSSSPSSHSEWDSDEDSPQSDSMDPGPIGSFSSNHHMPISSILKKTKGSQSKGSVRFGSVTVFLFQRCQGYSSVPSHGGCTLGMVRWHTARQQFTLPEHAEEQQRLRLVRVRERHQEEKLEALRQKLISSGTLTVTEAARLTVNDVPDEDGDLSSAQLKDMGSLRPYSSKRRRAMLRAAGVLRIDREEKRQLQDLRRSREDCGCHCKGFCEPETCSCSQAGIKCQMDRSNFPCGCSKECCGNPAGRIEFNSSRVRSHYIHTHMKLELEKRLDDTQQQSTERNKSIPNPVESSSPPFRQAENSWSSDTSCSSSLSLDSETDASPSSEDMEDTRLTHILSFSDSDADRCPYIKDYDLSKEAARFASTIDNEQLKTKPQLEYLDENANQVTVKCVNDPFFDIPNTPSASPDHTVNGYMDLSLSSDSDLMFFDAFHEFNHFKTYGHMDYISHLQFPRCPSPAQTEDSGISLLESLVGSS</sequence>
<dbReference type="RefSeq" id="XP_688758.3">
    <property type="nucleotide sequence ID" value="XM_683666.9"/>
</dbReference>
<keyword evidence="12" id="KW-1185">Reference proteome</keyword>
<organism evidence="11">
    <name type="scientific">Danio rerio</name>
    <name type="common">Zebrafish</name>
    <name type="synonym">Brachydanio rerio</name>
    <dbReference type="NCBI Taxonomy" id="7955"/>
    <lineage>
        <taxon>Eukaryota</taxon>
        <taxon>Metazoa</taxon>
        <taxon>Chordata</taxon>
        <taxon>Craniata</taxon>
        <taxon>Vertebrata</taxon>
        <taxon>Euteleostomi</taxon>
        <taxon>Actinopterygii</taxon>
        <taxon>Neopterygii</taxon>
        <taxon>Teleostei</taxon>
        <taxon>Ostariophysi</taxon>
        <taxon>Cypriniformes</taxon>
        <taxon>Danionidae</taxon>
        <taxon>Danioninae</taxon>
        <taxon>Danio</taxon>
    </lineage>
</organism>
<dbReference type="GO" id="GO:0006357">
    <property type="term" value="P:regulation of transcription by RNA polymerase II"/>
    <property type="evidence" value="ECO:0000318"/>
    <property type="project" value="GO_Central"/>
</dbReference>
<name>B0S776_DANRE</name>
<evidence type="ECO:0000313" key="14">
    <source>
        <dbReference type="ZFIN" id="ZDB-GENE-070912-475"/>
    </source>
</evidence>
<evidence type="ECO:0000313" key="13">
    <source>
        <dbReference type="RefSeq" id="XP_688758.3"/>
    </source>
</evidence>
<dbReference type="Ensembl" id="ENSDART00000041877.7">
    <property type="protein sequence ID" value="ENSDARP00000041876.5"/>
    <property type="gene ID" value="ENSDARG00000031426.7"/>
</dbReference>
<evidence type="ECO:0000256" key="7">
    <source>
        <dbReference type="ARBA" id="ARBA00023163"/>
    </source>
</evidence>
<dbReference type="Proteomes" id="UP000000437">
    <property type="component" value="Chromosome 2"/>
</dbReference>
<dbReference type="Pfam" id="PF16019">
    <property type="entry name" value="CSRNP_N"/>
    <property type="match status" value="1"/>
</dbReference>
<feature type="compositionally biased region" description="Polar residues" evidence="9">
    <location>
        <begin position="328"/>
        <end position="340"/>
    </location>
</feature>
<evidence type="ECO:0000256" key="2">
    <source>
        <dbReference type="ARBA" id="ARBA00008548"/>
    </source>
</evidence>
<keyword evidence="3" id="KW-0053">Apoptosis</keyword>
<keyword evidence="4" id="KW-0805">Transcription regulation</keyword>
<dbReference type="OrthoDB" id="5946974at2759"/>
<dbReference type="GeneID" id="560270"/>
<dbReference type="eggNOG" id="KOG3813">
    <property type="taxonomic scope" value="Eukaryota"/>
</dbReference>
<evidence type="ECO:0000256" key="9">
    <source>
        <dbReference type="SAM" id="MobiDB-lite"/>
    </source>
</evidence>
<evidence type="ECO:0000256" key="6">
    <source>
        <dbReference type="ARBA" id="ARBA00023159"/>
    </source>
</evidence>
<dbReference type="AlphaFoldDB" id="B0S776"/>
<keyword evidence="7" id="KW-0804">Transcription</keyword>
<evidence type="ECO:0000313" key="12">
    <source>
        <dbReference type="Proteomes" id="UP000000437"/>
    </source>
</evidence>
<feature type="region of interest" description="Disordered" evidence="9">
    <location>
        <begin position="36"/>
        <end position="75"/>
    </location>
</feature>
<dbReference type="PANTHER" id="PTHR13580">
    <property type="entry name" value="TGF-BETA INDUCED APOPTOSIS PROTEIN"/>
    <property type="match status" value="1"/>
</dbReference>
<dbReference type="KEGG" id="dre:560270"/>
<dbReference type="CTD" id="560270"/>
<protein>
    <submittedName>
        <fullName evidence="11">Cysteine-serine-rich nuclear protein 1a</fullName>
    </submittedName>
    <submittedName>
        <fullName evidence="13">Cysteine/serine-rich nuclear protein 1</fullName>
    </submittedName>
</protein>
<evidence type="ECO:0000256" key="3">
    <source>
        <dbReference type="ARBA" id="ARBA00022703"/>
    </source>
</evidence>
<evidence type="ECO:0000256" key="5">
    <source>
        <dbReference type="ARBA" id="ARBA00023125"/>
    </source>
</evidence>
<comment type="similarity">
    <text evidence="2">Belongs to the AXUD1 family.</text>
</comment>
<keyword evidence="5" id="KW-0238">DNA-binding</keyword>
<dbReference type="GO" id="GO:0006915">
    <property type="term" value="P:apoptotic process"/>
    <property type="evidence" value="ECO:0007669"/>
    <property type="project" value="UniProtKB-KW"/>
</dbReference>
<gene>
    <name evidence="11 13 14" type="primary">csrnp1a</name>
</gene>
<keyword evidence="8" id="KW-0539">Nucleus</keyword>
<evidence type="ECO:0000313" key="11">
    <source>
        <dbReference type="Ensembl" id="ENSDARP00000041876"/>
    </source>
</evidence>
<dbReference type="AGR" id="ZFIN:ZDB-GENE-070912-475"/>
<reference evidence="11 12" key="1">
    <citation type="journal article" date="2013" name="Nature">
        <title>The zebrafish reference genome sequence and its relationship to the human genome.</title>
        <authorList>
            <consortium name="Genome Reference Consortium Zebrafish"/>
            <person name="Howe K."/>
            <person name="Clark M.D."/>
            <person name="Torroja C.F."/>
            <person name="Torrance J."/>
            <person name="Berthelot C."/>
            <person name="Muffato M."/>
            <person name="Collins J.E."/>
            <person name="Humphray S."/>
            <person name="McLaren K."/>
            <person name="Matthews L."/>
            <person name="McLaren S."/>
            <person name="Sealy I."/>
            <person name="Caccamo M."/>
            <person name="Churcher C."/>
            <person name="Scott C."/>
            <person name="Barrett J.C."/>
            <person name="Koch R."/>
            <person name="Rauch G.J."/>
            <person name="White S."/>
            <person name="Chow W."/>
            <person name="Kilian B."/>
            <person name="Quintais L.T."/>
            <person name="Guerra-Assuncao J.A."/>
            <person name="Zhou Y."/>
            <person name="Gu Y."/>
            <person name="Yen J."/>
            <person name="Vogel J.H."/>
            <person name="Eyre T."/>
            <person name="Redmond S."/>
            <person name="Banerjee R."/>
            <person name="Chi J."/>
            <person name="Fu B."/>
            <person name="Langley E."/>
            <person name="Maguire S.F."/>
            <person name="Laird G.K."/>
            <person name="Lloyd D."/>
            <person name="Kenyon E."/>
            <person name="Donaldson S."/>
            <person name="Sehra H."/>
            <person name="Almeida-King J."/>
            <person name="Loveland J."/>
            <person name="Trevanion S."/>
            <person name="Jones M."/>
            <person name="Quail M."/>
            <person name="Willey D."/>
            <person name="Hunt A."/>
            <person name="Burton J."/>
            <person name="Sims S."/>
            <person name="McLay K."/>
            <person name="Plumb B."/>
            <person name="Davis J."/>
            <person name="Clee C."/>
            <person name="Oliver K."/>
            <person name="Clark R."/>
            <person name="Riddle C."/>
            <person name="Elliot D."/>
            <person name="Eliott D."/>
            <person name="Threadgold G."/>
            <person name="Harden G."/>
            <person name="Ware D."/>
            <person name="Begum S."/>
            <person name="Mortimore B."/>
            <person name="Mortimer B."/>
            <person name="Kerry G."/>
            <person name="Heath P."/>
            <person name="Phillimore B."/>
            <person name="Tracey A."/>
            <person name="Corby N."/>
            <person name="Dunn M."/>
            <person name="Johnson C."/>
            <person name="Wood J."/>
            <person name="Clark S."/>
            <person name="Pelan S."/>
            <person name="Griffiths G."/>
            <person name="Smith M."/>
            <person name="Glithero R."/>
            <person name="Howden P."/>
            <person name="Barker N."/>
            <person name="Lloyd C."/>
            <person name="Stevens C."/>
            <person name="Harley J."/>
            <person name="Holt K."/>
            <person name="Panagiotidis G."/>
            <person name="Lovell J."/>
            <person name="Beasley H."/>
            <person name="Henderson C."/>
            <person name="Gordon D."/>
            <person name="Auger K."/>
            <person name="Wright D."/>
            <person name="Collins J."/>
            <person name="Raisen C."/>
            <person name="Dyer L."/>
            <person name="Leung K."/>
            <person name="Robertson L."/>
            <person name="Ambridge K."/>
            <person name="Leongamornlert D."/>
            <person name="McGuire S."/>
            <person name="Gilderthorp R."/>
            <person name="Griffiths C."/>
            <person name="Manthravadi D."/>
            <person name="Nichol S."/>
            <person name="Barker G."/>
            <person name="Whitehead S."/>
            <person name="Kay M."/>
            <person name="Brown J."/>
            <person name="Murnane C."/>
            <person name="Gray E."/>
            <person name="Humphries M."/>
            <person name="Sycamore N."/>
            <person name="Barker D."/>
            <person name="Saunders D."/>
            <person name="Wallis J."/>
            <person name="Babbage A."/>
            <person name="Hammond S."/>
            <person name="Mashreghi-Mohammadi M."/>
            <person name="Barr L."/>
            <person name="Martin S."/>
            <person name="Wray P."/>
            <person name="Ellington A."/>
            <person name="Matthews N."/>
            <person name="Ellwood M."/>
            <person name="Woodmansey R."/>
            <person name="Clark G."/>
            <person name="Cooper J."/>
            <person name="Cooper J."/>
            <person name="Tromans A."/>
            <person name="Grafham D."/>
            <person name="Skuce C."/>
            <person name="Pandian R."/>
            <person name="Andrews R."/>
            <person name="Harrison E."/>
            <person name="Kimberley A."/>
            <person name="Garnett J."/>
            <person name="Fosker N."/>
            <person name="Hall R."/>
            <person name="Garner P."/>
            <person name="Kelly D."/>
            <person name="Bird C."/>
            <person name="Palmer S."/>
            <person name="Gehring I."/>
            <person name="Berger A."/>
            <person name="Dooley C.M."/>
            <person name="Ersan-Urun Z."/>
            <person name="Eser C."/>
            <person name="Geiger H."/>
            <person name="Geisler M."/>
            <person name="Karotki L."/>
            <person name="Kirn A."/>
            <person name="Konantz J."/>
            <person name="Konantz M."/>
            <person name="Oberlander M."/>
            <person name="Rudolph-Geiger S."/>
            <person name="Teucke M."/>
            <person name="Lanz C."/>
            <person name="Raddatz G."/>
            <person name="Osoegawa K."/>
            <person name="Zhu B."/>
            <person name="Rapp A."/>
            <person name="Widaa S."/>
            <person name="Langford C."/>
            <person name="Yang F."/>
            <person name="Schuster S.C."/>
            <person name="Carter N.P."/>
            <person name="Harrow J."/>
            <person name="Ning Z."/>
            <person name="Herrero J."/>
            <person name="Searle S.M."/>
            <person name="Enright A."/>
            <person name="Geisler R."/>
            <person name="Plasterk R.H."/>
            <person name="Lee C."/>
            <person name="Westerfield M."/>
            <person name="de Jong P.J."/>
            <person name="Zon L.I."/>
            <person name="Postlethwait J.H."/>
            <person name="Nusslein-Volhard C."/>
            <person name="Hubbard T.J."/>
            <person name="Roest Crollius H."/>
            <person name="Rogers J."/>
            <person name="Stemple D.L."/>
        </authorList>
    </citation>
    <scope>NUCLEOTIDE SEQUENCE [LARGE SCALE GENOMIC DNA]</scope>
    <source>
        <strain evidence="11">Tuebingen</strain>
    </source>
</reference>
<comment type="subcellular location">
    <subcellularLocation>
        <location evidence="1">Nucleus</location>
    </subcellularLocation>
</comment>
<dbReference type="GO" id="GO:0060215">
    <property type="term" value="P:primitive hemopoiesis"/>
    <property type="evidence" value="ECO:0000315"/>
    <property type="project" value="ZFIN"/>
</dbReference>
<dbReference type="OMA" id="CEIAMAT"/>